<proteinExistence type="predicted"/>
<comment type="caution">
    <text evidence="2">The sequence shown here is derived from an EMBL/GenBank/DDBJ whole genome shotgun (WGS) entry which is preliminary data.</text>
</comment>
<dbReference type="AlphaFoldDB" id="A0A923RK13"/>
<gene>
    <name evidence="2" type="ORF">H8S33_17015</name>
</gene>
<dbReference type="Pfam" id="PF13302">
    <property type="entry name" value="Acetyltransf_3"/>
    <property type="match status" value="1"/>
</dbReference>
<dbReference type="GO" id="GO:0016747">
    <property type="term" value="F:acyltransferase activity, transferring groups other than amino-acyl groups"/>
    <property type="evidence" value="ECO:0007669"/>
    <property type="project" value="InterPro"/>
</dbReference>
<reference evidence="2" key="1">
    <citation type="submission" date="2020-08" db="EMBL/GenBank/DDBJ databases">
        <title>Genome public.</title>
        <authorList>
            <person name="Liu C."/>
            <person name="Sun Q."/>
        </authorList>
    </citation>
    <scope>NUCLEOTIDE SEQUENCE</scope>
    <source>
        <strain evidence="2">BX22</strain>
    </source>
</reference>
<evidence type="ECO:0000313" key="2">
    <source>
        <dbReference type="EMBL" id="MBC5638479.1"/>
    </source>
</evidence>
<evidence type="ECO:0000259" key="1">
    <source>
        <dbReference type="PROSITE" id="PS51186"/>
    </source>
</evidence>
<evidence type="ECO:0000313" key="3">
    <source>
        <dbReference type="Proteomes" id="UP000637359"/>
    </source>
</evidence>
<sequence>MTPELKLRPLALADYDTILRWSRDDIFCSYNGWALHRDPEELYQWWKHCVERNKNNFVRLGVTWQDQLIGYADLAEIAGNAAELGIAIGERRLWGKGLGYHACRKMIDYGSENFGITTFYAESHESNTRSRKMLERLGFKEISRIGTDSYLGVDTQLIQYQLK</sequence>
<protein>
    <submittedName>
        <fullName evidence="2">GNAT family N-acetyltransferase</fullName>
    </submittedName>
</protein>
<dbReference type="RefSeq" id="WP_186871185.1">
    <property type="nucleotide sequence ID" value="NZ_JACOOL010000016.1"/>
</dbReference>
<accession>A0A923RK13</accession>
<dbReference type="PROSITE" id="PS51186">
    <property type="entry name" value="GNAT"/>
    <property type="match status" value="1"/>
</dbReference>
<dbReference type="SUPFAM" id="SSF55729">
    <property type="entry name" value="Acyl-CoA N-acyltransferases (Nat)"/>
    <property type="match status" value="1"/>
</dbReference>
<keyword evidence="3" id="KW-1185">Reference proteome</keyword>
<dbReference type="PANTHER" id="PTHR43415">
    <property type="entry name" value="SPERMIDINE N(1)-ACETYLTRANSFERASE"/>
    <property type="match status" value="1"/>
</dbReference>
<dbReference type="InterPro" id="IPR016181">
    <property type="entry name" value="Acyl_CoA_acyltransferase"/>
</dbReference>
<dbReference type="InterPro" id="IPR000182">
    <property type="entry name" value="GNAT_dom"/>
</dbReference>
<dbReference type="PANTHER" id="PTHR43415:SF3">
    <property type="entry name" value="GNAT-FAMILY ACETYLTRANSFERASE"/>
    <property type="match status" value="1"/>
</dbReference>
<name>A0A923RK13_9BACI</name>
<dbReference type="Gene3D" id="3.40.630.30">
    <property type="match status" value="1"/>
</dbReference>
<dbReference type="Proteomes" id="UP000637359">
    <property type="component" value="Unassembled WGS sequence"/>
</dbReference>
<organism evidence="2 3">
    <name type="scientific">Ornithinibacillus hominis</name>
    <dbReference type="NCBI Taxonomy" id="2763055"/>
    <lineage>
        <taxon>Bacteria</taxon>
        <taxon>Bacillati</taxon>
        <taxon>Bacillota</taxon>
        <taxon>Bacilli</taxon>
        <taxon>Bacillales</taxon>
        <taxon>Bacillaceae</taxon>
        <taxon>Ornithinibacillus</taxon>
    </lineage>
</organism>
<dbReference type="EMBL" id="JACOOL010000016">
    <property type="protein sequence ID" value="MBC5638479.1"/>
    <property type="molecule type" value="Genomic_DNA"/>
</dbReference>
<feature type="domain" description="N-acetyltransferase" evidence="1">
    <location>
        <begin position="5"/>
        <end position="163"/>
    </location>
</feature>